<dbReference type="SUPFAM" id="SSF52096">
    <property type="entry name" value="ClpP/crotonase"/>
    <property type="match status" value="1"/>
</dbReference>
<dbReference type="Proteomes" id="UP000199360">
    <property type="component" value="Unassembled WGS sequence"/>
</dbReference>
<protein>
    <submittedName>
        <fullName evidence="1">Carboxymethylproline synthase</fullName>
    </submittedName>
</protein>
<evidence type="ECO:0000313" key="2">
    <source>
        <dbReference type="Proteomes" id="UP000199360"/>
    </source>
</evidence>
<dbReference type="STRING" id="745366.GA0070213_105216"/>
<name>A0A1C5IBC2_9ACTN</name>
<evidence type="ECO:0000313" key="1">
    <source>
        <dbReference type="EMBL" id="SCG55544.1"/>
    </source>
</evidence>
<dbReference type="InterPro" id="IPR029045">
    <property type="entry name" value="ClpP/crotonase-like_dom_sf"/>
</dbReference>
<reference evidence="2" key="1">
    <citation type="submission" date="2016-06" db="EMBL/GenBank/DDBJ databases">
        <authorList>
            <person name="Varghese N."/>
            <person name="Submissions Spin"/>
        </authorList>
    </citation>
    <scope>NUCLEOTIDE SEQUENCE [LARGE SCALE GENOMIC DNA]</scope>
    <source>
        <strain evidence="2">DSM 45647</strain>
    </source>
</reference>
<accession>A0A1C5IBC2</accession>
<gene>
    <name evidence="1" type="ORF">GA0070213_105216</name>
</gene>
<dbReference type="Gene3D" id="3.90.226.10">
    <property type="entry name" value="2-enoyl-CoA Hydratase, Chain A, domain 1"/>
    <property type="match status" value="1"/>
</dbReference>
<dbReference type="PANTHER" id="PTHR43459">
    <property type="entry name" value="ENOYL-COA HYDRATASE"/>
    <property type="match status" value="1"/>
</dbReference>
<keyword evidence="2" id="KW-1185">Reference proteome</keyword>
<dbReference type="Pfam" id="PF00378">
    <property type="entry name" value="ECH_1"/>
    <property type="match status" value="1"/>
</dbReference>
<organism evidence="1 2">
    <name type="scientific">Micromonospora humi</name>
    <dbReference type="NCBI Taxonomy" id="745366"/>
    <lineage>
        <taxon>Bacteria</taxon>
        <taxon>Bacillati</taxon>
        <taxon>Actinomycetota</taxon>
        <taxon>Actinomycetes</taxon>
        <taxon>Micromonosporales</taxon>
        <taxon>Micromonosporaceae</taxon>
        <taxon>Micromonospora</taxon>
    </lineage>
</organism>
<sequence length="258" mass="28639">MTLTEDTRTHFTIDVSAGVAVVEFSEGHRHNMWSMPRMRALTATMRELGDSDVRAVVLFSGAGRSFGVGGDFHETSTFRGGAEVDDWIDHITDLYVACLRVNRPVVAAVDGYAIGIGLQLALTADYRLGSDRSLLKMPEYQLGIACTFGGFMLERSVGRAVMQQMLMSCEEWPAERSLRDHLLHEVAPVRQLREVAVDRARRFADYPTAGFRSTKPFVNAEYVAGLERLRVIGKEAHRAAFAAGEAQRTMRQVIGADR</sequence>
<dbReference type="EMBL" id="FMDM01000005">
    <property type="protein sequence ID" value="SCG55544.1"/>
    <property type="molecule type" value="Genomic_DNA"/>
</dbReference>
<proteinExistence type="predicted"/>
<dbReference type="AlphaFoldDB" id="A0A1C5IBC2"/>
<dbReference type="PANTHER" id="PTHR43459:SF1">
    <property type="entry name" value="EG:BACN32G11.4 PROTEIN"/>
    <property type="match status" value="1"/>
</dbReference>
<dbReference type="OrthoDB" id="9777711at2"/>
<dbReference type="CDD" id="cd06558">
    <property type="entry name" value="crotonase-like"/>
    <property type="match status" value="1"/>
</dbReference>
<dbReference type="RefSeq" id="WP_091061906.1">
    <property type="nucleotide sequence ID" value="NZ_FMDM01000005.1"/>
</dbReference>
<dbReference type="GO" id="GO:0003824">
    <property type="term" value="F:catalytic activity"/>
    <property type="evidence" value="ECO:0007669"/>
    <property type="project" value="UniProtKB-ARBA"/>
</dbReference>
<dbReference type="InterPro" id="IPR001753">
    <property type="entry name" value="Enoyl-CoA_hydra/iso"/>
</dbReference>
<dbReference type="Gene3D" id="1.20.5.1610">
    <property type="match status" value="1"/>
</dbReference>